<evidence type="ECO:0000259" key="1">
    <source>
        <dbReference type="Pfam" id="PF13569"/>
    </source>
</evidence>
<dbReference type="Pfam" id="PF24879">
    <property type="entry name" value="DUF7737"/>
    <property type="match status" value="1"/>
</dbReference>
<evidence type="ECO:0000313" key="3">
    <source>
        <dbReference type="EMBL" id="SFF88033.1"/>
    </source>
</evidence>
<feature type="domain" description="DUF4132" evidence="1">
    <location>
        <begin position="438"/>
        <end position="609"/>
    </location>
</feature>
<dbReference type="Pfam" id="PF13569">
    <property type="entry name" value="DUF4132"/>
    <property type="match status" value="1"/>
</dbReference>
<dbReference type="AlphaFoldDB" id="A0A1I2M981"/>
<evidence type="ECO:0000259" key="2">
    <source>
        <dbReference type="Pfam" id="PF24879"/>
    </source>
</evidence>
<dbReference type="Proteomes" id="UP000181942">
    <property type="component" value="Unassembled WGS sequence"/>
</dbReference>
<name>A0A1I2M981_9ACTN</name>
<dbReference type="InterPro" id="IPR056639">
    <property type="entry name" value="DUF7737"/>
</dbReference>
<accession>A0A1I2M981</accession>
<dbReference type="EMBL" id="FONR01000013">
    <property type="protein sequence ID" value="SFF88033.1"/>
    <property type="molecule type" value="Genomic_DNA"/>
</dbReference>
<dbReference type="RefSeq" id="WP_075030497.1">
    <property type="nucleotide sequence ID" value="NZ_FONR01000013.1"/>
</dbReference>
<proteinExistence type="predicted"/>
<dbReference type="OrthoDB" id="9763697at2"/>
<sequence>MLYDALVAESRRNDSLDDVRTAALDRVRWLVDLLERQRTEFRRSMGHEHRRSRAAGAATQAEIDGRLAACADEEGRAVVLCLMLAACFDDTSLWQYDAEIGPLISRVRGWTPDEIAVMLLRATEYDRGFWSANSLGLVLDAADQLDADGRRAVMPWLRHAHTELMDTSVEARLRASLAQRLRALLASVDEAHIPEGLIPADAPWASPLSDRAKTSPTPELACFVRHLASLSGPRPTQRWRRMCLELADAASARDLVADVLRALAEDDPLCSRGSGAHTGWLHGDHHYHYVVHQNDGDLARGVVWAAALTGGPAAVRHLGALALRAGGLEARVFEDLKLAGAAINALAETGDPASLEALWRLQSRIKHRALRKQLDTALVTAAGKQGITSEQLIERSVPDHGLTPDGSLERELGGHRVRVAIEEAATVRLTFTRPDGGTSRTAPAAVKDGFPDELQELKALAKEVRGTLSGERARVEALMSAGREWSYDEWCRHYRDHPVTGALVRGLIWEFQNVEDTDGMWRAVAPTAEPPGRPERVRLWHPIRASTDDIRAWRERLVADRLRQPFKQAFREIYLLTPAEEETGVYSNRFAAHIVHYRQLYALFKERGWQANFLGRHDGGYDGKARAEFGDGEWRACFHHEPAADDDGSGYAPEHAATDQVRFERRDGRRWREVPLAEVPRLVFSEAMRDVDLFVGVTSIAADPDWTDRGGDRYAGYWRTATFGALTASAEVRRDALERILPRLKIAGRCSLEGRFLIVRGELRTYKIHLGSANILMEPDDSYLCIVPSRGKSDGKVFLPFEDERLTLILSKAFLLAADTKITDNTILRQIKRGA</sequence>
<dbReference type="InterPro" id="IPR025406">
    <property type="entry name" value="DUF4132"/>
</dbReference>
<reference evidence="3 4" key="1">
    <citation type="submission" date="2016-10" db="EMBL/GenBank/DDBJ databases">
        <authorList>
            <person name="de Groot N.N."/>
        </authorList>
    </citation>
    <scope>NUCLEOTIDE SEQUENCE [LARGE SCALE GENOMIC DNA]</scope>
    <source>
        <strain evidence="3 4">OK461</strain>
    </source>
</reference>
<protein>
    <submittedName>
        <fullName evidence="3">Uncharacterized protein</fullName>
    </submittedName>
</protein>
<feature type="domain" description="DUF7737" evidence="2">
    <location>
        <begin position="730"/>
        <end position="831"/>
    </location>
</feature>
<gene>
    <name evidence="3" type="ORF">SAMN02787118_11312</name>
</gene>
<organism evidence="3 4">
    <name type="scientific">Streptomyces mirabilis</name>
    <dbReference type="NCBI Taxonomy" id="68239"/>
    <lineage>
        <taxon>Bacteria</taxon>
        <taxon>Bacillati</taxon>
        <taxon>Actinomycetota</taxon>
        <taxon>Actinomycetes</taxon>
        <taxon>Kitasatosporales</taxon>
        <taxon>Streptomycetaceae</taxon>
        <taxon>Streptomyces</taxon>
    </lineage>
</organism>
<evidence type="ECO:0000313" key="4">
    <source>
        <dbReference type="Proteomes" id="UP000181942"/>
    </source>
</evidence>